<dbReference type="EMBL" id="JAWDJW010010865">
    <property type="protein sequence ID" value="KAK3045231.1"/>
    <property type="molecule type" value="Genomic_DNA"/>
</dbReference>
<proteinExistence type="predicted"/>
<accession>A0ACC3CVL1</accession>
<organism evidence="1 2">
    <name type="scientific">Coniosporium uncinatum</name>
    <dbReference type="NCBI Taxonomy" id="93489"/>
    <lineage>
        <taxon>Eukaryota</taxon>
        <taxon>Fungi</taxon>
        <taxon>Dikarya</taxon>
        <taxon>Ascomycota</taxon>
        <taxon>Pezizomycotina</taxon>
        <taxon>Dothideomycetes</taxon>
        <taxon>Dothideomycetes incertae sedis</taxon>
        <taxon>Coniosporium</taxon>
    </lineage>
</organism>
<gene>
    <name evidence="1" type="ORF">LTS18_014272</name>
</gene>
<feature type="non-terminal residue" evidence="1">
    <location>
        <position position="91"/>
    </location>
</feature>
<reference evidence="1" key="1">
    <citation type="submission" date="2024-09" db="EMBL/GenBank/DDBJ databases">
        <title>Black Yeasts Isolated from many extreme environments.</title>
        <authorList>
            <person name="Coleine C."/>
            <person name="Stajich J.E."/>
            <person name="Selbmann L."/>
        </authorList>
    </citation>
    <scope>NUCLEOTIDE SEQUENCE</scope>
    <source>
        <strain evidence="1">CCFEE 5737</strain>
    </source>
</reference>
<keyword evidence="2" id="KW-1185">Reference proteome</keyword>
<dbReference type="Proteomes" id="UP001186974">
    <property type="component" value="Unassembled WGS sequence"/>
</dbReference>
<evidence type="ECO:0000313" key="2">
    <source>
        <dbReference type="Proteomes" id="UP001186974"/>
    </source>
</evidence>
<name>A0ACC3CVL1_9PEZI</name>
<protein>
    <submittedName>
        <fullName evidence="1">Uncharacterized protein</fullName>
    </submittedName>
</protein>
<evidence type="ECO:0000313" key="1">
    <source>
        <dbReference type="EMBL" id="KAK3045231.1"/>
    </source>
</evidence>
<feature type="non-terminal residue" evidence="1">
    <location>
        <position position="1"/>
    </location>
</feature>
<sequence length="91" mass="9727">GGMPTSTNRTKWPVNGGAVAFQPGWFSGHMTAFFYVNLGLGTEPLNMSHPVVPVFQMQGPSNDNYGGSICLPQVPMPANITFEVGDNVTIQ</sequence>
<comment type="caution">
    <text evidence="1">The sequence shown here is derived from an EMBL/GenBank/DDBJ whole genome shotgun (WGS) entry which is preliminary data.</text>
</comment>